<proteinExistence type="predicted"/>
<organism evidence="1 2">
    <name type="scientific">Actinoplanes utahensis</name>
    <dbReference type="NCBI Taxonomy" id="1869"/>
    <lineage>
        <taxon>Bacteria</taxon>
        <taxon>Bacillati</taxon>
        <taxon>Actinomycetota</taxon>
        <taxon>Actinomycetes</taxon>
        <taxon>Micromonosporales</taxon>
        <taxon>Micromonosporaceae</taxon>
        <taxon>Actinoplanes</taxon>
    </lineage>
</organism>
<reference evidence="1 2" key="1">
    <citation type="submission" date="2014-10" db="EMBL/GenBank/DDBJ databases">
        <title>Draft genome sequence of Actinoplanes utahensis NRRL 12052.</title>
        <authorList>
            <person name="Velasco-Bucheli B."/>
            <person name="del Cerro C."/>
            <person name="Hormigo D."/>
            <person name="Garcia J.L."/>
            <person name="Acebal C."/>
            <person name="Arroyo M."/>
            <person name="de la Mata I."/>
        </authorList>
    </citation>
    <scope>NUCLEOTIDE SEQUENCE [LARGE SCALE GENOMIC DNA]</scope>
    <source>
        <strain evidence="1 2">NRRL 12052</strain>
    </source>
</reference>
<name>A0A0A6UIP1_ACTUT</name>
<sequence length="118" mass="12662">MGEGKAWADGTDFRLEPNGMEWFVLTPTKRVASRGTGTLNGRSGYTWLIYGVPGGQSGKDQLRLVVFETECGTVVYDSDPLSIHYDVDVLYLMSELTSGAVQVHLNLGPAGAHPCGNG</sequence>
<dbReference type="OrthoDB" id="2751008at2"/>
<gene>
    <name evidence="1" type="ORF">MB27_20225</name>
</gene>
<evidence type="ECO:0000313" key="1">
    <source>
        <dbReference type="EMBL" id="KHD75965.1"/>
    </source>
</evidence>
<keyword evidence="2" id="KW-1185">Reference proteome</keyword>
<dbReference type="AlphaFoldDB" id="A0A0A6UIP1"/>
<accession>A0A0A6UIP1</accession>
<dbReference type="EMBL" id="JRTT01000022">
    <property type="protein sequence ID" value="KHD75965.1"/>
    <property type="molecule type" value="Genomic_DNA"/>
</dbReference>
<dbReference type="STRING" id="1869.MB27_20225"/>
<evidence type="ECO:0000313" key="2">
    <source>
        <dbReference type="Proteomes" id="UP000054537"/>
    </source>
</evidence>
<comment type="caution">
    <text evidence="1">The sequence shown here is derived from an EMBL/GenBank/DDBJ whole genome shotgun (WGS) entry which is preliminary data.</text>
</comment>
<dbReference type="RefSeq" id="WP_043526534.1">
    <property type="nucleotide sequence ID" value="NZ_BAABKU010000039.1"/>
</dbReference>
<protein>
    <submittedName>
        <fullName evidence="1">Uncharacterized protein</fullName>
    </submittedName>
</protein>
<dbReference type="Proteomes" id="UP000054537">
    <property type="component" value="Unassembled WGS sequence"/>
</dbReference>